<proteinExistence type="predicted"/>
<dbReference type="EMBL" id="BMAO01001864">
    <property type="protein sequence ID" value="GFQ76457.1"/>
    <property type="molecule type" value="Genomic_DNA"/>
</dbReference>
<accession>A0A8X6HKX6</accession>
<reference evidence="1" key="1">
    <citation type="submission" date="2020-07" db="EMBL/GenBank/DDBJ databases">
        <title>Multicomponent nature underlies the extraordinary mechanical properties of spider dragline silk.</title>
        <authorList>
            <person name="Kono N."/>
            <person name="Nakamura H."/>
            <person name="Mori M."/>
            <person name="Yoshida Y."/>
            <person name="Ohtoshi R."/>
            <person name="Malay A.D."/>
            <person name="Moran D.A.P."/>
            <person name="Tomita M."/>
            <person name="Numata K."/>
            <person name="Arakawa K."/>
        </authorList>
    </citation>
    <scope>NUCLEOTIDE SEQUENCE</scope>
</reference>
<gene>
    <name evidence="1" type="ORF">TNCT_403021</name>
</gene>
<protein>
    <submittedName>
        <fullName evidence="1">Uncharacterized protein</fullName>
    </submittedName>
</protein>
<comment type="caution">
    <text evidence="1">The sequence shown here is derived from an EMBL/GenBank/DDBJ whole genome shotgun (WGS) entry which is preliminary data.</text>
</comment>
<sequence>MEVSIVLENTARIFATQLVHFVVTKHYTNWIPEALFEDYVFLEFMQKEIVKICQLNSFPFWWEFCQSFAGKEKTAETFEEFCSCMSVIIQHQEVNTERFLNYAGKLAVFSSYIYTDYPDAPNIAASHITYILVTRYPYLLRKKPFENDQCLNRNN</sequence>
<organism evidence="1 2">
    <name type="scientific">Trichonephila clavata</name>
    <name type="common">Joro spider</name>
    <name type="synonym">Nephila clavata</name>
    <dbReference type="NCBI Taxonomy" id="2740835"/>
    <lineage>
        <taxon>Eukaryota</taxon>
        <taxon>Metazoa</taxon>
        <taxon>Ecdysozoa</taxon>
        <taxon>Arthropoda</taxon>
        <taxon>Chelicerata</taxon>
        <taxon>Arachnida</taxon>
        <taxon>Araneae</taxon>
        <taxon>Araneomorphae</taxon>
        <taxon>Entelegynae</taxon>
        <taxon>Araneoidea</taxon>
        <taxon>Nephilidae</taxon>
        <taxon>Trichonephila</taxon>
    </lineage>
</organism>
<name>A0A8X6HKX6_TRICU</name>
<dbReference type="AlphaFoldDB" id="A0A8X6HKX6"/>
<evidence type="ECO:0000313" key="1">
    <source>
        <dbReference type="EMBL" id="GFQ76457.1"/>
    </source>
</evidence>
<keyword evidence="2" id="KW-1185">Reference proteome</keyword>
<dbReference type="Proteomes" id="UP000887116">
    <property type="component" value="Unassembled WGS sequence"/>
</dbReference>
<evidence type="ECO:0000313" key="2">
    <source>
        <dbReference type="Proteomes" id="UP000887116"/>
    </source>
</evidence>